<accession>A0A2A2SAZ9</accession>
<name>A0A2A2SAZ9_9SPHN</name>
<keyword evidence="6" id="KW-1185">Reference proteome</keyword>
<dbReference type="GO" id="GO:0003677">
    <property type="term" value="F:DNA binding"/>
    <property type="evidence" value="ECO:0007669"/>
    <property type="project" value="UniProtKB-UniRule"/>
</dbReference>
<evidence type="ECO:0000256" key="1">
    <source>
        <dbReference type="ARBA" id="ARBA00023125"/>
    </source>
</evidence>
<gene>
    <name evidence="5" type="ORF">CKY28_17950</name>
</gene>
<dbReference type="PROSITE" id="PS50977">
    <property type="entry name" value="HTH_TETR_2"/>
    <property type="match status" value="1"/>
</dbReference>
<evidence type="ECO:0000259" key="4">
    <source>
        <dbReference type="PROSITE" id="PS50977"/>
    </source>
</evidence>
<protein>
    <recommendedName>
        <fullName evidence="4">HTH tetR-type domain-containing protein</fullName>
    </recommendedName>
</protein>
<dbReference type="Pfam" id="PF00440">
    <property type="entry name" value="TetR_N"/>
    <property type="match status" value="1"/>
</dbReference>
<feature type="DNA-binding region" description="H-T-H motif" evidence="2">
    <location>
        <begin position="114"/>
        <end position="133"/>
    </location>
</feature>
<organism evidence="5 6">
    <name type="scientific">Sphingomonas lenta</name>
    <dbReference type="NCBI Taxonomy" id="1141887"/>
    <lineage>
        <taxon>Bacteria</taxon>
        <taxon>Pseudomonadati</taxon>
        <taxon>Pseudomonadota</taxon>
        <taxon>Alphaproteobacteria</taxon>
        <taxon>Sphingomonadales</taxon>
        <taxon>Sphingomonadaceae</taxon>
        <taxon>Sphingomonas</taxon>
    </lineage>
</organism>
<evidence type="ECO:0000313" key="6">
    <source>
        <dbReference type="Proteomes" id="UP000218151"/>
    </source>
</evidence>
<evidence type="ECO:0000256" key="2">
    <source>
        <dbReference type="PROSITE-ProRule" id="PRU00335"/>
    </source>
</evidence>
<dbReference type="AlphaFoldDB" id="A0A2A2SAZ9"/>
<dbReference type="SUPFAM" id="SSF46689">
    <property type="entry name" value="Homeodomain-like"/>
    <property type="match status" value="1"/>
</dbReference>
<dbReference type="Proteomes" id="UP000218151">
    <property type="component" value="Unassembled WGS sequence"/>
</dbReference>
<proteinExistence type="predicted"/>
<feature type="domain" description="HTH tetR-type" evidence="4">
    <location>
        <begin position="91"/>
        <end position="151"/>
    </location>
</feature>
<feature type="region of interest" description="Disordered" evidence="3">
    <location>
        <begin position="1"/>
        <end position="47"/>
    </location>
</feature>
<sequence>MTARQNLNGPLISTGAPPSVSRMNRTSPSVAGKAPVVSTTPNRPTDRHHATIHLRQKPVIVRSSLDHTFCSMRYIAFSRSVRYRARMSIRDARRRMAIDRMADHLLEVGMAGASLRSMAAAAGTSDRMLLYYFADKDDLLAVTLEHVAARLTALLDDALPPGVRLPHGELLRAVWATVGSPSLQPYMRLWLELAAGAARSRMPDRAIAGAIMGGFSAWVESHIDTGRDSRPAGPSALLLATVEGLLFLDAIGHRELADLAAENATALASTR</sequence>
<dbReference type="Gene3D" id="1.10.357.10">
    <property type="entry name" value="Tetracycline Repressor, domain 2"/>
    <property type="match status" value="1"/>
</dbReference>
<keyword evidence="1 2" id="KW-0238">DNA-binding</keyword>
<evidence type="ECO:0000256" key="3">
    <source>
        <dbReference type="SAM" id="MobiDB-lite"/>
    </source>
</evidence>
<reference evidence="6" key="1">
    <citation type="submission" date="2017-09" db="EMBL/GenBank/DDBJ databases">
        <authorList>
            <person name="Feng G."/>
            <person name="Zhu H."/>
        </authorList>
    </citation>
    <scope>NUCLEOTIDE SEQUENCE [LARGE SCALE GENOMIC DNA]</scope>
    <source>
        <strain evidence="6">1PNM-20</strain>
    </source>
</reference>
<dbReference type="EMBL" id="NSLI01000008">
    <property type="protein sequence ID" value="PAX06360.1"/>
    <property type="molecule type" value="Genomic_DNA"/>
</dbReference>
<evidence type="ECO:0000313" key="5">
    <source>
        <dbReference type="EMBL" id="PAX06360.1"/>
    </source>
</evidence>
<dbReference type="InterPro" id="IPR001647">
    <property type="entry name" value="HTH_TetR"/>
</dbReference>
<dbReference type="OrthoDB" id="2356263at2"/>
<comment type="caution">
    <text evidence="5">The sequence shown here is derived from an EMBL/GenBank/DDBJ whole genome shotgun (WGS) entry which is preliminary data.</text>
</comment>
<dbReference type="InterPro" id="IPR009057">
    <property type="entry name" value="Homeodomain-like_sf"/>
</dbReference>